<protein>
    <submittedName>
        <fullName evidence="3">Glutathione Stransferase, C-terminal domain containing protein</fullName>
    </submittedName>
</protein>
<dbReference type="CDD" id="cd00299">
    <property type="entry name" value="GST_C_family"/>
    <property type="match status" value="1"/>
</dbReference>
<dbReference type="Proteomes" id="UP000053815">
    <property type="component" value="Unassembled WGS sequence"/>
</dbReference>
<dbReference type="InterPro" id="IPR040079">
    <property type="entry name" value="Glutathione_S-Trfase"/>
</dbReference>
<reference evidence="3" key="1">
    <citation type="submission" date="2014-09" db="EMBL/GenBank/DDBJ databases">
        <title>Draft genome sequence of an oleaginous Mucoromycotina fungus Mucor ambiguus NBRC6742.</title>
        <authorList>
            <person name="Takeda I."/>
            <person name="Yamane N."/>
            <person name="Morita T."/>
            <person name="Tamano K."/>
            <person name="Machida M."/>
            <person name="Baker S."/>
            <person name="Koike H."/>
        </authorList>
    </citation>
    <scope>NUCLEOTIDE SEQUENCE</scope>
    <source>
        <strain evidence="3">NBRC 6742</strain>
    </source>
</reference>
<dbReference type="InterPro" id="IPR004046">
    <property type="entry name" value="GST_C"/>
</dbReference>
<dbReference type="STRING" id="91626.A0A0C9MN40"/>
<dbReference type="CDD" id="cd00570">
    <property type="entry name" value="GST_N_family"/>
    <property type="match status" value="1"/>
</dbReference>
<name>A0A0C9MN40_9FUNG</name>
<proteinExistence type="predicted"/>
<dbReference type="InterPro" id="IPR036249">
    <property type="entry name" value="Thioredoxin-like_sf"/>
</dbReference>
<feature type="domain" description="GST C-terminal" evidence="2">
    <location>
        <begin position="83"/>
        <end position="220"/>
    </location>
</feature>
<dbReference type="InterPro" id="IPR010987">
    <property type="entry name" value="Glutathione-S-Trfase_C-like"/>
</dbReference>
<evidence type="ECO:0000259" key="1">
    <source>
        <dbReference type="PROSITE" id="PS50404"/>
    </source>
</evidence>
<dbReference type="Gene3D" id="3.40.30.10">
    <property type="entry name" value="Glutaredoxin"/>
    <property type="match status" value="1"/>
</dbReference>
<dbReference type="AlphaFoldDB" id="A0A0C9MN40"/>
<dbReference type="GO" id="GO:0016740">
    <property type="term" value="F:transferase activity"/>
    <property type="evidence" value="ECO:0007669"/>
    <property type="project" value="UniProtKB-KW"/>
</dbReference>
<organism evidence="3">
    <name type="scientific">Mucor ambiguus</name>
    <dbReference type="NCBI Taxonomy" id="91626"/>
    <lineage>
        <taxon>Eukaryota</taxon>
        <taxon>Fungi</taxon>
        <taxon>Fungi incertae sedis</taxon>
        <taxon>Mucoromycota</taxon>
        <taxon>Mucoromycotina</taxon>
        <taxon>Mucoromycetes</taxon>
        <taxon>Mucorales</taxon>
        <taxon>Mucorineae</taxon>
        <taxon>Mucoraceae</taxon>
        <taxon>Mucor</taxon>
    </lineage>
</organism>
<dbReference type="Pfam" id="PF13417">
    <property type="entry name" value="GST_N_3"/>
    <property type="match status" value="1"/>
</dbReference>
<dbReference type="EMBL" id="DF836328">
    <property type="protein sequence ID" value="GAN03358.1"/>
    <property type="molecule type" value="Genomic_DNA"/>
</dbReference>
<dbReference type="PANTHER" id="PTHR43968:SF6">
    <property type="entry name" value="GLUTATHIONE S-TRANSFERASE OMEGA"/>
    <property type="match status" value="1"/>
</dbReference>
<accession>A0A0C9MN40</accession>
<dbReference type="GO" id="GO:0005737">
    <property type="term" value="C:cytoplasm"/>
    <property type="evidence" value="ECO:0007669"/>
    <property type="project" value="TreeGrafter"/>
</dbReference>
<dbReference type="InterPro" id="IPR004045">
    <property type="entry name" value="Glutathione_S-Trfase_N"/>
</dbReference>
<keyword evidence="3" id="KW-0808">Transferase</keyword>
<dbReference type="SFLD" id="SFLDS00019">
    <property type="entry name" value="Glutathione_Transferase_(cytos"/>
    <property type="match status" value="1"/>
</dbReference>
<gene>
    <name evidence="3" type="ORF">MAM1_0039d02811</name>
</gene>
<dbReference type="PROSITE" id="PS50405">
    <property type="entry name" value="GST_CTER"/>
    <property type="match status" value="1"/>
</dbReference>
<dbReference type="InterPro" id="IPR036282">
    <property type="entry name" value="Glutathione-S-Trfase_C_sf"/>
</dbReference>
<feature type="domain" description="GST N-terminal" evidence="1">
    <location>
        <begin position="3"/>
        <end position="79"/>
    </location>
</feature>
<dbReference type="Gene3D" id="1.20.1050.10">
    <property type="match status" value="1"/>
</dbReference>
<evidence type="ECO:0000313" key="4">
    <source>
        <dbReference type="Proteomes" id="UP000053815"/>
    </source>
</evidence>
<dbReference type="InterPro" id="IPR050983">
    <property type="entry name" value="GST_Omega/HSP26"/>
</dbReference>
<evidence type="ECO:0000313" key="3">
    <source>
        <dbReference type="EMBL" id="GAN03358.1"/>
    </source>
</evidence>
<keyword evidence="4" id="KW-1185">Reference proteome</keyword>
<sequence length="220" mass="25366">MSESITLVGAPFSTFTRTMRMAMRHLNVEHTLMETTPHTKVAYKYNPFGRIPSLIHKDQVIFETSAIRDYIDTTINNELTPQDLNTRLKMDQLISVLCDYIFHHIVFGVAKPRMNFEAKGKSESEITELLAKPLKQAGKIIGAMDGMVDENGPFLCGQKITWADYFVYPAIDDLFSIPEKDFLQEKAPRLTEWYKQFKEREEVVHTYPNTVADLRKKSNL</sequence>
<dbReference type="SUPFAM" id="SSF47616">
    <property type="entry name" value="GST C-terminal domain-like"/>
    <property type="match status" value="1"/>
</dbReference>
<evidence type="ECO:0000259" key="2">
    <source>
        <dbReference type="PROSITE" id="PS50405"/>
    </source>
</evidence>
<dbReference type="PROSITE" id="PS50404">
    <property type="entry name" value="GST_NTER"/>
    <property type="match status" value="1"/>
</dbReference>
<dbReference type="SUPFAM" id="SSF52833">
    <property type="entry name" value="Thioredoxin-like"/>
    <property type="match status" value="1"/>
</dbReference>
<dbReference type="PANTHER" id="PTHR43968">
    <property type="match status" value="1"/>
</dbReference>
<dbReference type="OrthoDB" id="249703at2759"/>
<dbReference type="Pfam" id="PF14497">
    <property type="entry name" value="GST_C_3"/>
    <property type="match status" value="1"/>
</dbReference>